<feature type="region of interest" description="Disordered" evidence="7">
    <location>
        <begin position="1"/>
        <end position="24"/>
    </location>
</feature>
<evidence type="ECO:0000259" key="8">
    <source>
        <dbReference type="PROSITE" id="PS51192"/>
    </source>
</evidence>
<dbReference type="SMART" id="SM00487">
    <property type="entry name" value="DEXDc"/>
    <property type="match status" value="1"/>
</dbReference>
<keyword evidence="12" id="KW-1185">Reference proteome</keyword>
<dbReference type="PANTHER" id="PTHR18934">
    <property type="entry name" value="ATP-DEPENDENT RNA HELICASE"/>
    <property type="match status" value="1"/>
</dbReference>
<gene>
    <name evidence="10" type="ORF">Vretifemale_12533</name>
    <name evidence="11" type="ORF">Vretimale_10573</name>
</gene>
<evidence type="ECO:0000259" key="9">
    <source>
        <dbReference type="PROSITE" id="PS51194"/>
    </source>
</evidence>
<organism evidence="10 12">
    <name type="scientific">Volvox reticuliferus</name>
    <dbReference type="NCBI Taxonomy" id="1737510"/>
    <lineage>
        <taxon>Eukaryota</taxon>
        <taxon>Viridiplantae</taxon>
        <taxon>Chlorophyta</taxon>
        <taxon>core chlorophytes</taxon>
        <taxon>Chlorophyceae</taxon>
        <taxon>CS clade</taxon>
        <taxon>Chlamydomonadales</taxon>
        <taxon>Volvocaceae</taxon>
        <taxon>Volvox</taxon>
    </lineage>
</organism>
<comment type="catalytic activity">
    <reaction evidence="6">
        <text>ATP + H2O = ADP + phosphate + H(+)</text>
        <dbReference type="Rhea" id="RHEA:13065"/>
        <dbReference type="ChEBI" id="CHEBI:15377"/>
        <dbReference type="ChEBI" id="CHEBI:15378"/>
        <dbReference type="ChEBI" id="CHEBI:30616"/>
        <dbReference type="ChEBI" id="CHEBI:43474"/>
        <dbReference type="ChEBI" id="CHEBI:456216"/>
        <dbReference type="EC" id="3.6.4.13"/>
    </reaction>
</comment>
<keyword evidence="5" id="KW-0067">ATP-binding</keyword>
<evidence type="ECO:0000256" key="2">
    <source>
        <dbReference type="ARBA" id="ARBA00022741"/>
    </source>
</evidence>
<dbReference type="GO" id="GO:0005730">
    <property type="term" value="C:nucleolus"/>
    <property type="evidence" value="ECO:0007669"/>
    <property type="project" value="TreeGrafter"/>
</dbReference>
<dbReference type="CDD" id="cd18791">
    <property type="entry name" value="SF2_C_RHA"/>
    <property type="match status" value="1"/>
</dbReference>
<feature type="compositionally biased region" description="Gly residues" evidence="7">
    <location>
        <begin position="166"/>
        <end position="179"/>
    </location>
</feature>
<protein>
    <recommendedName>
        <fullName evidence="1">RNA helicase</fullName>
        <ecNumber evidence="1">3.6.4.13</ecNumber>
    </recommendedName>
</protein>
<dbReference type="Pfam" id="PF00270">
    <property type="entry name" value="DEAD"/>
    <property type="match status" value="1"/>
</dbReference>
<dbReference type="PANTHER" id="PTHR18934:SF118">
    <property type="entry name" value="ATP-DEPENDENT RNA HELICASE DHX33"/>
    <property type="match status" value="1"/>
</dbReference>
<feature type="domain" description="Helicase ATP-binding" evidence="8">
    <location>
        <begin position="49"/>
        <end position="306"/>
    </location>
</feature>
<dbReference type="InterPro" id="IPR001650">
    <property type="entry name" value="Helicase_C-like"/>
</dbReference>
<dbReference type="GO" id="GO:0003725">
    <property type="term" value="F:double-stranded RNA binding"/>
    <property type="evidence" value="ECO:0007669"/>
    <property type="project" value="TreeGrafter"/>
</dbReference>
<dbReference type="GO" id="GO:0003724">
    <property type="term" value="F:RNA helicase activity"/>
    <property type="evidence" value="ECO:0007669"/>
    <property type="project" value="UniProtKB-EC"/>
</dbReference>
<dbReference type="EMBL" id="BNCP01000027">
    <property type="protein sequence ID" value="GIL83777.1"/>
    <property type="molecule type" value="Genomic_DNA"/>
</dbReference>
<evidence type="ECO:0000256" key="4">
    <source>
        <dbReference type="ARBA" id="ARBA00022806"/>
    </source>
</evidence>
<dbReference type="PROSITE" id="PS51194">
    <property type="entry name" value="HELICASE_CTER"/>
    <property type="match status" value="1"/>
</dbReference>
<dbReference type="InterPro" id="IPR027417">
    <property type="entry name" value="P-loop_NTPase"/>
</dbReference>
<reference evidence="10" key="1">
    <citation type="journal article" date="2021" name="Proc. Natl. Acad. Sci. U.S.A.">
        <title>Three genomes in the algal genus Volvox reveal the fate of a haploid sex-determining region after a transition to homothallism.</title>
        <authorList>
            <person name="Yamamoto K."/>
            <person name="Hamaji T."/>
            <person name="Kawai-Toyooka H."/>
            <person name="Matsuzaki R."/>
            <person name="Takahashi F."/>
            <person name="Nishimura Y."/>
            <person name="Kawachi M."/>
            <person name="Noguchi H."/>
            <person name="Minakuchi Y."/>
            <person name="Umen J.G."/>
            <person name="Toyoda A."/>
            <person name="Nozaki H."/>
        </authorList>
    </citation>
    <scope>NUCLEOTIDE SEQUENCE</scope>
    <source>
        <strain evidence="11">NIES-3785</strain>
        <strain evidence="10">NIES-3786</strain>
    </source>
</reference>
<evidence type="ECO:0000313" key="10">
    <source>
        <dbReference type="EMBL" id="GIL83777.1"/>
    </source>
</evidence>
<dbReference type="EC" id="3.6.4.13" evidence="1"/>
<evidence type="ECO:0000256" key="7">
    <source>
        <dbReference type="SAM" id="MobiDB-lite"/>
    </source>
</evidence>
<dbReference type="GO" id="GO:0045943">
    <property type="term" value="P:positive regulation of transcription by RNA polymerase I"/>
    <property type="evidence" value="ECO:0007669"/>
    <property type="project" value="TreeGrafter"/>
</dbReference>
<evidence type="ECO:0000256" key="1">
    <source>
        <dbReference type="ARBA" id="ARBA00012552"/>
    </source>
</evidence>
<dbReference type="EMBL" id="BNCQ01000020">
    <property type="protein sequence ID" value="GIM06179.1"/>
    <property type="molecule type" value="Genomic_DNA"/>
</dbReference>
<dbReference type="PROSITE" id="PS51192">
    <property type="entry name" value="HELICASE_ATP_BIND_1"/>
    <property type="match status" value="1"/>
</dbReference>
<name>A0A8J4CP41_9CHLO</name>
<keyword evidence="4" id="KW-0347">Helicase</keyword>
<evidence type="ECO:0000313" key="11">
    <source>
        <dbReference type="EMBL" id="GIM06179.1"/>
    </source>
</evidence>
<evidence type="ECO:0000313" key="12">
    <source>
        <dbReference type="Proteomes" id="UP000747110"/>
    </source>
</evidence>
<proteinExistence type="predicted"/>
<comment type="caution">
    <text evidence="10">The sequence shown here is derived from an EMBL/GenBank/DDBJ whole genome shotgun (WGS) entry which is preliminary data.</text>
</comment>
<dbReference type="Proteomes" id="UP000747110">
    <property type="component" value="Unassembled WGS sequence"/>
</dbReference>
<sequence>MLVIEDGPSAKKHRRSTKVDDDAAAAERRKLIDAERRQLPAWAARDKLLQLLQEHRTLVLVGETGSGKTTQIPQFLLSARFGSRSRSRSSTAPGKPTSDKAGAAGTPGDIKSPQKATGVVERDGASRGAVTQNDGPAQNVHHVSINGSDGGGAANHGGPQQPTGKSVGGSDGSRAGGGAIAVTQPRRVAAMTVARRVAEEMGTKLGDKVGYAIRFEDVTSHSTRIKYMTDGLLLREALVDPLLSRYRIVIIDEAHERTVHTDVLFGLLKGVQARRGEDFRLIIMSATLDAARFVDYFPGAVAALIRGRQFPVRVMYTPKPEDNYLDAAINATLQVHADEGEGDILVFLTGQDEIDSAERLLKDRLATLQGSRGPTSSPSFGSRELLVLPIYAALPPEQQMKVFEPAPEGQRKAILATNIAETSITIPGVRYVIDTGHVKARDYNAKLGLESLAVVPVSQAQARQRSGRAGREGPGKAFRLYTEADFSVLEPTTPPEITRCNLGSVVLQLKAMGINDVLGFDFMDPPPRAAILRSLELLYALGALDAAGCLTEGVGRRLSRLPVDPMFGRVLLAATEMGCGQEAVAVVAMVSTENVFHTPRQKEREWRAARLKFVSREGDHLTLLNVFRGFLELPKESNKARTTWCSENFINIRAMRKAEDIYEQLVRFLGHPSPPGLGLQLATCGEDSTPLRRALTAGLFPHAAKLQPDGSYRVLATGRQVFLHPSSVLLDRKPACLVFNELMHTTRTYARDAVEIEARWLPELAPAVFAAKTIAAAAGPGVGINERLAPATTGVAAGARGRALRGAE</sequence>
<dbReference type="SMART" id="SM00847">
    <property type="entry name" value="HA2"/>
    <property type="match status" value="1"/>
</dbReference>
<dbReference type="InterPro" id="IPR011709">
    <property type="entry name" value="DEAD-box_helicase_OB_fold"/>
</dbReference>
<dbReference type="Gene3D" id="3.40.50.300">
    <property type="entry name" value="P-loop containing nucleotide triphosphate hydrolases"/>
    <property type="match status" value="2"/>
</dbReference>
<dbReference type="GO" id="GO:0016787">
    <property type="term" value="F:hydrolase activity"/>
    <property type="evidence" value="ECO:0007669"/>
    <property type="project" value="UniProtKB-KW"/>
</dbReference>
<dbReference type="InterPro" id="IPR014001">
    <property type="entry name" value="Helicase_ATP-bd"/>
</dbReference>
<dbReference type="Pfam" id="PF00271">
    <property type="entry name" value="Helicase_C"/>
    <property type="match status" value="1"/>
</dbReference>
<dbReference type="SUPFAM" id="SSF52540">
    <property type="entry name" value="P-loop containing nucleoside triphosphate hydrolases"/>
    <property type="match status" value="1"/>
</dbReference>
<accession>A0A8J4CP41</accession>
<dbReference type="Proteomes" id="UP000722791">
    <property type="component" value="Unassembled WGS sequence"/>
</dbReference>
<evidence type="ECO:0000256" key="3">
    <source>
        <dbReference type="ARBA" id="ARBA00022801"/>
    </source>
</evidence>
<evidence type="ECO:0000256" key="6">
    <source>
        <dbReference type="ARBA" id="ARBA00047984"/>
    </source>
</evidence>
<dbReference type="SMART" id="SM00490">
    <property type="entry name" value="HELICc"/>
    <property type="match status" value="1"/>
</dbReference>
<dbReference type="Pfam" id="PF21010">
    <property type="entry name" value="HA2_C"/>
    <property type="match status" value="1"/>
</dbReference>
<dbReference type="AlphaFoldDB" id="A0A8J4CP41"/>
<feature type="region of interest" description="Disordered" evidence="7">
    <location>
        <begin position="77"/>
        <end position="181"/>
    </location>
</feature>
<dbReference type="InterPro" id="IPR007502">
    <property type="entry name" value="Helicase-assoc_dom"/>
</dbReference>
<evidence type="ECO:0000256" key="5">
    <source>
        <dbReference type="ARBA" id="ARBA00022840"/>
    </source>
</evidence>
<dbReference type="Pfam" id="PF07717">
    <property type="entry name" value="OB_NTP_bind"/>
    <property type="match status" value="1"/>
</dbReference>
<dbReference type="FunFam" id="3.40.50.300:FF:000767">
    <property type="entry name" value="Putative ATP-dependent RNA helicase DHX35"/>
    <property type="match status" value="1"/>
</dbReference>
<dbReference type="Pfam" id="PF04408">
    <property type="entry name" value="WHD_HA2"/>
    <property type="match status" value="1"/>
</dbReference>
<feature type="domain" description="Helicase C-terminal" evidence="9">
    <location>
        <begin position="328"/>
        <end position="513"/>
    </location>
</feature>
<keyword evidence="3" id="KW-0378">Hydrolase</keyword>
<dbReference type="InterPro" id="IPR048333">
    <property type="entry name" value="HA2_WH"/>
</dbReference>
<keyword evidence="2" id="KW-0547">Nucleotide-binding</keyword>
<dbReference type="InterPro" id="IPR011545">
    <property type="entry name" value="DEAD/DEAH_box_helicase_dom"/>
</dbReference>
<dbReference type="OrthoDB" id="10253254at2759"/>
<dbReference type="Gene3D" id="1.20.120.1080">
    <property type="match status" value="1"/>
</dbReference>
<dbReference type="GO" id="GO:0005524">
    <property type="term" value="F:ATP binding"/>
    <property type="evidence" value="ECO:0007669"/>
    <property type="project" value="UniProtKB-KW"/>
</dbReference>